<dbReference type="RefSeq" id="WP_128686242.1">
    <property type="nucleotide sequence ID" value="NZ_CP029684.2"/>
</dbReference>
<evidence type="ECO:0000313" key="7">
    <source>
        <dbReference type="EMBL" id="QAS69800.1"/>
    </source>
</evidence>
<evidence type="ECO:0000256" key="1">
    <source>
        <dbReference type="ARBA" id="ARBA00009902"/>
    </source>
</evidence>
<gene>
    <name evidence="7" type="ORF">DLJ48_04320</name>
    <name evidence="6" type="ORF">EVC35_04255</name>
</gene>
<evidence type="ECO:0000313" key="6">
    <source>
        <dbReference type="EMBL" id="MDN6900218.1"/>
    </source>
</evidence>
<dbReference type="InterPro" id="IPR051214">
    <property type="entry name" value="GH32_Enzymes"/>
</dbReference>
<dbReference type="EC" id="3.2.1.26" evidence="2"/>
<dbReference type="Pfam" id="PF00251">
    <property type="entry name" value="Glyco_hydro_32N"/>
    <property type="match status" value="1"/>
</dbReference>
<name>A0AAJ1VM60_9LACO</name>
<dbReference type="EMBL" id="SDWY01000002">
    <property type="protein sequence ID" value="MDN6900218.1"/>
    <property type="molecule type" value="Genomic_DNA"/>
</dbReference>
<dbReference type="AlphaFoldDB" id="A0AAJ1VM60"/>
<sequence>MSLILSKATKYIKSNFRDSSDLYRPEFHFSAPLGWLNDPNGLIFFQKQFHLFYQYNPYATKWGNMHWGHAVSMDLLHWQNLMPALAPDEDYDRSGAFSGSAIERGGLLYLMYTGHVVLADGSVTETQNIAYSLDGLNFKKYEKNPVIAADKLPEGASRSDFRDPKIIHHDGHYYAVIASTTHAQGQILLYRSDDLLDWQYFSTIFSNRPELGMMAECPDLFQLDDQYALVFSAIVGPDLPNAVYLALGDLDWSTGHFQLNKISILDQGQDFYAPQSFSYQGQRIMIPWLRNNDLVNYLSDEKHSWNGQMGIPRELSLANGALIQRPVLELGQNESNSPFSLSSKHSIFFLDTLILNSNSGLAVGDRLLLTGGQEKIELSRQTNSDYELNLTLVSSKRRINIMSTSDKDQVLILLLDRSSLELFIDNTGVASVVLYPERPWEKISYFGTSKFTGRIINLENIK</sequence>
<proteinExistence type="inferred from homology"/>
<dbReference type="SUPFAM" id="SSF75005">
    <property type="entry name" value="Arabinanase/levansucrase/invertase"/>
    <property type="match status" value="1"/>
</dbReference>
<organism evidence="6 9">
    <name type="scientific">Oenococcus sicerae</name>
    <dbReference type="NCBI Taxonomy" id="2203724"/>
    <lineage>
        <taxon>Bacteria</taxon>
        <taxon>Bacillati</taxon>
        <taxon>Bacillota</taxon>
        <taxon>Bacilli</taxon>
        <taxon>Lactobacillales</taxon>
        <taxon>Lactobacillaceae</taxon>
        <taxon>Oenococcus</taxon>
    </lineage>
</organism>
<dbReference type="Gene3D" id="2.115.10.20">
    <property type="entry name" value="Glycosyl hydrolase domain, family 43"/>
    <property type="match status" value="1"/>
</dbReference>
<evidence type="ECO:0000256" key="3">
    <source>
        <dbReference type="ARBA" id="ARBA00022801"/>
    </source>
</evidence>
<accession>A0AAJ1VM60</accession>
<reference evidence="6" key="2">
    <citation type="submission" date="2019-01" db="EMBL/GenBank/DDBJ databases">
        <title>Oenococcus sicerae UCMA17102.</title>
        <authorList>
            <person name="Cousin F.J."/>
            <person name="Le Guellec R."/>
            <person name="Cretenet M."/>
        </authorList>
    </citation>
    <scope>NUCLEOTIDE SEQUENCE</scope>
    <source>
        <strain evidence="6">UCMA17102</strain>
    </source>
</reference>
<dbReference type="PANTHER" id="PTHR43101:SF1">
    <property type="entry name" value="BETA-FRUCTOSIDASE"/>
    <property type="match status" value="1"/>
</dbReference>
<dbReference type="Proteomes" id="UP001167919">
    <property type="component" value="Unassembled WGS sequence"/>
</dbReference>
<keyword evidence="8" id="KW-1185">Reference proteome</keyword>
<dbReference type="SMART" id="SM00640">
    <property type="entry name" value="Glyco_32"/>
    <property type="match status" value="1"/>
</dbReference>
<keyword evidence="4" id="KW-0326">Glycosidase</keyword>
<comment type="similarity">
    <text evidence="1">Belongs to the glycosyl hydrolase 32 family.</text>
</comment>
<dbReference type="GO" id="GO:0005975">
    <property type="term" value="P:carbohydrate metabolic process"/>
    <property type="evidence" value="ECO:0007669"/>
    <property type="project" value="InterPro"/>
</dbReference>
<evidence type="ECO:0000256" key="4">
    <source>
        <dbReference type="ARBA" id="ARBA00023295"/>
    </source>
</evidence>
<reference evidence="7 8" key="1">
    <citation type="journal article" date="2019" name="Syst. Appl. Microbiol.">
        <title>Oenococcus sicerae sp. nov., isolated from French cider.</title>
        <authorList>
            <person name="Cousin F.J."/>
            <person name="Le Guellec R."/>
            <person name="Chagnot C."/>
            <person name="Goux D."/>
            <person name="Dalmasso M."/>
            <person name="Laplace J.M."/>
            <person name="Cretenet M."/>
        </authorList>
    </citation>
    <scope>NUCLEOTIDE SEQUENCE [LARGE SCALE GENOMIC DNA]</scope>
    <source>
        <strain evidence="7 8">UCMA 15228</strain>
    </source>
</reference>
<dbReference type="EMBL" id="CP029684">
    <property type="protein sequence ID" value="QAS69800.1"/>
    <property type="molecule type" value="Genomic_DNA"/>
</dbReference>
<evidence type="ECO:0000313" key="8">
    <source>
        <dbReference type="Proteomes" id="UP000286907"/>
    </source>
</evidence>
<keyword evidence="3 6" id="KW-0378">Hydrolase</keyword>
<dbReference type="Proteomes" id="UP000286907">
    <property type="component" value="Chromosome"/>
</dbReference>
<dbReference type="InterPro" id="IPR013148">
    <property type="entry name" value="Glyco_hydro_32_N"/>
</dbReference>
<evidence type="ECO:0000256" key="2">
    <source>
        <dbReference type="ARBA" id="ARBA00012758"/>
    </source>
</evidence>
<protein>
    <recommendedName>
        <fullName evidence="2">beta-fructofuranosidase</fullName>
        <ecNumber evidence="2">3.2.1.26</ecNumber>
    </recommendedName>
</protein>
<dbReference type="InterPro" id="IPR001362">
    <property type="entry name" value="Glyco_hydro_32"/>
</dbReference>
<dbReference type="GO" id="GO:0004564">
    <property type="term" value="F:beta-fructofuranosidase activity"/>
    <property type="evidence" value="ECO:0007669"/>
    <property type="project" value="UniProtKB-EC"/>
</dbReference>
<feature type="domain" description="Glycosyl hydrolase family 32 N-terminal" evidence="5">
    <location>
        <begin position="28"/>
        <end position="326"/>
    </location>
</feature>
<dbReference type="PANTHER" id="PTHR43101">
    <property type="entry name" value="BETA-FRUCTOSIDASE"/>
    <property type="match status" value="1"/>
</dbReference>
<reference evidence="7" key="3">
    <citation type="submission" date="2020-01" db="EMBL/GenBank/DDBJ databases">
        <authorList>
            <person name="Cousin F.J."/>
            <person name="Le Guellec R."/>
            <person name="Cretenet M."/>
        </authorList>
    </citation>
    <scope>NUCLEOTIDE SEQUENCE</scope>
    <source>
        <strain evidence="7">UCMA 15228</strain>
    </source>
</reference>
<dbReference type="InterPro" id="IPR023296">
    <property type="entry name" value="Glyco_hydro_beta-prop_sf"/>
</dbReference>
<evidence type="ECO:0000259" key="5">
    <source>
        <dbReference type="Pfam" id="PF00251"/>
    </source>
</evidence>
<dbReference type="CDD" id="cd08996">
    <property type="entry name" value="GH32_FFase"/>
    <property type="match status" value="1"/>
</dbReference>
<evidence type="ECO:0000313" key="9">
    <source>
        <dbReference type="Proteomes" id="UP001167919"/>
    </source>
</evidence>